<dbReference type="RefSeq" id="WP_028095103.1">
    <property type="nucleotide sequence ID" value="NZ_CP022196.1"/>
</dbReference>
<protein>
    <submittedName>
        <fullName evidence="1">Uncharacterized protein</fullName>
    </submittedName>
</protein>
<dbReference type="OrthoDB" id="7863713at2"/>
<keyword evidence="2" id="KW-1185">Reference proteome</keyword>
<accession>A0A291G8B8</accession>
<gene>
    <name evidence="1" type="ORF">CEW89_01890</name>
</gene>
<evidence type="ECO:0000313" key="1">
    <source>
        <dbReference type="EMBL" id="ATG46425.1"/>
    </source>
</evidence>
<sequence length="103" mass="11871">MTDDPVDLDTRRSAEGRIAADIRRHSLKDFEADQRALRLRQEELEVQLLAQPAANWHEAALKAQYLIRRYSETAEASDARRQELIERTLGDLARLIEEDGADR</sequence>
<proteinExistence type="predicted"/>
<evidence type="ECO:0000313" key="2">
    <source>
        <dbReference type="Proteomes" id="UP000217935"/>
    </source>
</evidence>
<organism evidence="1 2">
    <name type="scientific">Celeribacter ethanolicus</name>
    <dbReference type="NCBI Taxonomy" id="1758178"/>
    <lineage>
        <taxon>Bacteria</taxon>
        <taxon>Pseudomonadati</taxon>
        <taxon>Pseudomonadota</taxon>
        <taxon>Alphaproteobacteria</taxon>
        <taxon>Rhodobacterales</taxon>
        <taxon>Roseobacteraceae</taxon>
        <taxon>Celeribacter</taxon>
    </lineage>
</organism>
<dbReference type="EMBL" id="CP022196">
    <property type="protein sequence ID" value="ATG46425.1"/>
    <property type="molecule type" value="Genomic_DNA"/>
</dbReference>
<reference evidence="1 2" key="1">
    <citation type="submission" date="2017-06" db="EMBL/GenBank/DDBJ databases">
        <title>Celeribacter sp. TSPH2 complete genome sequence.</title>
        <authorList>
            <person name="Woo J.-H."/>
            <person name="Kim H.-S."/>
        </authorList>
    </citation>
    <scope>NUCLEOTIDE SEQUENCE [LARGE SCALE GENOMIC DNA]</scope>
    <source>
        <strain evidence="1 2">TSPH2</strain>
    </source>
</reference>
<dbReference type="AlphaFoldDB" id="A0A291G8B8"/>
<name>A0A291G8B8_9RHOB</name>
<dbReference type="KEGG" id="ceh:CEW89_01890"/>
<dbReference type="Proteomes" id="UP000217935">
    <property type="component" value="Chromosome"/>
</dbReference>